<accession>A0ABT5LLL8</accession>
<dbReference type="Proteomes" id="UP001220225">
    <property type="component" value="Unassembled WGS sequence"/>
</dbReference>
<comment type="caution">
    <text evidence="1">The sequence shown here is derived from an EMBL/GenBank/DDBJ whole genome shotgun (WGS) entry which is preliminary data.</text>
</comment>
<sequence>MEKNIMVVFGYEKLRENYLKELYSQRENGDVYITIDILNHIIGVDFSRDDNKDLKSMRCLIENDGGTEYHFYNTSSNHSDTYLIDYISRFYQYVSGLACGNKMHLMTNEKIMEIKRAIDENSVNCLLRSWSNFLKKEFYQISLHDTFSRRTESSNKNGSGKFYANYMAGFLAKNIPFMYVNEREKHEKKMKLGKSTDYKTPFNAGLFNSLRDKDYTANAFGNYLRSDKEGISNILKLKEEADQIKLDKDSKQDIYDKKIHGEIISKTFMRSYWRKISKLSVDWVEAEAKNPNSPIKGLLFYMEKNIPFNKYNARENINKLKFESNYRHCDYKNIGSLDYHSAITDSEYRYAQKRRNQNIEEVRVNDKNILNRIRKFMNKI</sequence>
<protein>
    <submittedName>
        <fullName evidence="1">Uncharacterized protein</fullName>
    </submittedName>
</protein>
<reference evidence="1 2" key="1">
    <citation type="submission" date="2023-02" db="EMBL/GenBank/DDBJ databases">
        <title>Entomopathogenic bacteria.</title>
        <authorList>
            <person name="Machado R.A."/>
        </authorList>
    </citation>
    <scope>NUCLEOTIDE SEQUENCE [LARGE SCALE GENOMIC DNA]</scope>
    <source>
        <strain evidence="1 2">XENO-2</strain>
    </source>
</reference>
<keyword evidence="2" id="KW-1185">Reference proteome</keyword>
<name>A0ABT5LLL8_9GAMM</name>
<proteinExistence type="predicted"/>
<dbReference type="RefSeq" id="WP_273573791.1">
    <property type="nucleotide sequence ID" value="NZ_JAQRFN010000001.1"/>
</dbReference>
<evidence type="ECO:0000313" key="1">
    <source>
        <dbReference type="EMBL" id="MDC9595305.1"/>
    </source>
</evidence>
<organism evidence="1 2">
    <name type="scientific">Xenorhabdus anantnagensis</name>
    <dbReference type="NCBI Taxonomy" id="3025875"/>
    <lineage>
        <taxon>Bacteria</taxon>
        <taxon>Pseudomonadati</taxon>
        <taxon>Pseudomonadota</taxon>
        <taxon>Gammaproteobacteria</taxon>
        <taxon>Enterobacterales</taxon>
        <taxon>Morganellaceae</taxon>
        <taxon>Xenorhabdus</taxon>
    </lineage>
</organism>
<dbReference type="EMBL" id="JAQRFN010000001">
    <property type="protein sequence ID" value="MDC9595305.1"/>
    <property type="molecule type" value="Genomic_DNA"/>
</dbReference>
<gene>
    <name evidence="1" type="ORF">PSI14_00070</name>
</gene>
<evidence type="ECO:0000313" key="2">
    <source>
        <dbReference type="Proteomes" id="UP001220225"/>
    </source>
</evidence>